<dbReference type="RefSeq" id="WP_124194208.1">
    <property type="nucleotide sequence ID" value="NZ_REGA01000002.1"/>
</dbReference>
<dbReference type="Gene3D" id="1.10.3730.20">
    <property type="match status" value="1"/>
</dbReference>
<proteinExistence type="predicted"/>
<organism evidence="2 3">
    <name type="scientific">Natrarchaeobius chitinivorans</name>
    <dbReference type="NCBI Taxonomy" id="1679083"/>
    <lineage>
        <taxon>Archaea</taxon>
        <taxon>Methanobacteriati</taxon>
        <taxon>Methanobacteriota</taxon>
        <taxon>Stenosarchaea group</taxon>
        <taxon>Halobacteria</taxon>
        <taxon>Halobacteriales</taxon>
        <taxon>Natrialbaceae</taxon>
        <taxon>Natrarchaeobius</taxon>
    </lineage>
</organism>
<name>A0A3N6M4X6_NATCH</name>
<dbReference type="OrthoDB" id="156473at2157"/>
<sequence length="139" mass="14212">MEYLVWAVVGLLAYSLVAPLASSATQDVPPTPALFLSTAVFLAIAGVVLVVAGTGEWSYVVSRDARYVYVAGVFLTVGILGYTAALEAGPVSVVVPIYGMFIVGSSAIGILFLGESVTATRVAGICCAMIAIYLSAEGA</sequence>
<dbReference type="Pfam" id="PF00892">
    <property type="entry name" value="EamA"/>
    <property type="match status" value="1"/>
</dbReference>
<dbReference type="GO" id="GO:0016020">
    <property type="term" value="C:membrane"/>
    <property type="evidence" value="ECO:0007669"/>
    <property type="project" value="InterPro"/>
</dbReference>
<feature type="domain" description="EamA" evidence="1">
    <location>
        <begin position="4"/>
        <end position="135"/>
    </location>
</feature>
<evidence type="ECO:0000259" key="1">
    <source>
        <dbReference type="Pfam" id="PF00892"/>
    </source>
</evidence>
<accession>A0A3N6M4X6</accession>
<gene>
    <name evidence="2" type="ORF">EA473_03140</name>
</gene>
<comment type="caution">
    <text evidence="2">The sequence shown here is derived from an EMBL/GenBank/DDBJ whole genome shotgun (WGS) entry which is preliminary data.</text>
</comment>
<dbReference type="Proteomes" id="UP000282323">
    <property type="component" value="Unassembled WGS sequence"/>
</dbReference>
<reference evidence="2 3" key="1">
    <citation type="submission" date="2018-10" db="EMBL/GenBank/DDBJ databases">
        <title>Natrarchaeobius chitinivorans gen. nov., sp. nov., and Natrarchaeobius haloalkaliphilus sp. nov., alkaliphilic, chitin-utilizing haloarchaea from hypersaline alkaline lakes.</title>
        <authorList>
            <person name="Sorokin D.Y."/>
            <person name="Elcheninov A.G."/>
            <person name="Kostrikina N.A."/>
            <person name="Bale N.J."/>
            <person name="Sinninghe Damste J.S."/>
            <person name="Khijniak T.V."/>
            <person name="Kublanov I.V."/>
            <person name="Toshchakov S.V."/>
        </authorList>
    </citation>
    <scope>NUCLEOTIDE SEQUENCE [LARGE SCALE GENOMIC DNA]</scope>
    <source>
        <strain evidence="2 3">AArcht4T</strain>
    </source>
</reference>
<dbReference type="AlphaFoldDB" id="A0A3N6M4X6"/>
<dbReference type="InterPro" id="IPR037185">
    <property type="entry name" value="EmrE-like"/>
</dbReference>
<evidence type="ECO:0000313" key="3">
    <source>
        <dbReference type="Proteomes" id="UP000282323"/>
    </source>
</evidence>
<dbReference type="SUPFAM" id="SSF103481">
    <property type="entry name" value="Multidrug resistance efflux transporter EmrE"/>
    <property type="match status" value="1"/>
</dbReference>
<evidence type="ECO:0000313" key="2">
    <source>
        <dbReference type="EMBL" id="RQG97087.1"/>
    </source>
</evidence>
<keyword evidence="3" id="KW-1185">Reference proteome</keyword>
<dbReference type="InterPro" id="IPR000620">
    <property type="entry name" value="EamA_dom"/>
</dbReference>
<dbReference type="EMBL" id="REGA01000002">
    <property type="protein sequence ID" value="RQG97087.1"/>
    <property type="molecule type" value="Genomic_DNA"/>
</dbReference>
<protein>
    <submittedName>
        <fullName evidence="2">Multidrug transporter</fullName>
    </submittedName>
</protein>